<dbReference type="SUPFAM" id="SSF47095">
    <property type="entry name" value="HMG-box"/>
    <property type="match status" value="1"/>
</dbReference>
<dbReference type="PANTHER" id="PTHR46040">
    <property type="entry name" value="HIGH MOBILITY GROUP PROTEIN 2"/>
    <property type="match status" value="1"/>
</dbReference>
<keyword evidence="5" id="KW-0812">Transmembrane</keyword>
<feature type="region of interest" description="Disordered" evidence="4">
    <location>
        <begin position="105"/>
        <end position="144"/>
    </location>
</feature>
<dbReference type="Pfam" id="PF00505">
    <property type="entry name" value="HMG_box"/>
    <property type="match status" value="1"/>
</dbReference>
<sequence>MVTDHQPLGEILERLNLQQYLPTLLQNGFDDWTTLLDITEDDLRELGFKLGHRRILQREIATARGLPPNHPLELSDDFNLQSPVSARSEIGTGPQGVLEAVEVWASQSESGQPRSPLTSSAPTETKRRYRRHPKPDPNAPRRPKTAYVNFAENLRADPAISSQSFVDIAKAVGRQWQLLDPAVKQKWEAEAAHAMDAYTKEMDSYKLTDQYRDYQAYLDDFKARQAQKRSELHTSPERAVGKARKLSIQGLRALGTEAQTPYKTTGSDIPQNVQDAITNANHKLEILQTNILGSDMEIYDQDHLPPERPVRIAVQAFLDGTSSFLFLWTREEMDEMLTSLYHPQQPPSITALSQLCAVATVGSSYCTDQIPPMMRVKFHASAAAHLREISMDNPLLALRHLLTLTYVAIIDKHTSARTFLAACFEVVRWKRPEMIKSRIRALWQKVHCSIIFIVCWLSYTLGWPSGVTDTDIAFALTGYECSSIADMIHLHATKISIISSEIATIVSGDHSRSSHDLVVMTEKLDKWQCELPPLMQLSRQTSAGGSGFSAHDDRSILFVHLLYLGAVVLLYRNLIVVRPQDGVEGFENIDGINEYSESLKSHLSDEDVQRYSGLCMLAAQQMGRILSLLNIGGAMSRSCWIIIYCAFSASVILLAFVTQKLLRFEFDHIDENLLYTQCCLNMLHACKSEDRVAVRYYEQILPLYQSLHQAYQDAKMPENFDSTGDLFMSETGFPSSMPPPDLDLTSLSRTLTALVQDPFGKNQAIKYGWKDEYEPGNAYDVAWWGR</sequence>
<dbReference type="EMBL" id="MU006090">
    <property type="protein sequence ID" value="KAF2841802.1"/>
    <property type="molecule type" value="Genomic_DNA"/>
</dbReference>
<feature type="transmembrane region" description="Helical" evidence="5">
    <location>
        <begin position="555"/>
        <end position="571"/>
    </location>
</feature>
<evidence type="ECO:0000259" key="6">
    <source>
        <dbReference type="PROSITE" id="PS50118"/>
    </source>
</evidence>
<dbReference type="PROSITE" id="PS50118">
    <property type="entry name" value="HMG_BOX_2"/>
    <property type="match status" value="1"/>
</dbReference>
<dbReference type="CDD" id="cd12148">
    <property type="entry name" value="fungal_TF_MHR"/>
    <property type="match status" value="1"/>
</dbReference>
<keyword evidence="5" id="KW-0472">Membrane</keyword>
<evidence type="ECO:0000256" key="5">
    <source>
        <dbReference type="SAM" id="Phobius"/>
    </source>
</evidence>
<dbReference type="SMART" id="SM00398">
    <property type="entry name" value="HMG"/>
    <property type="match status" value="1"/>
</dbReference>
<dbReference type="GO" id="GO:0005634">
    <property type="term" value="C:nucleus"/>
    <property type="evidence" value="ECO:0007669"/>
    <property type="project" value="UniProtKB-UniRule"/>
</dbReference>
<gene>
    <name evidence="7" type="ORF">M501DRAFT_1013192</name>
</gene>
<feature type="domain" description="HMG box" evidence="6">
    <location>
        <begin position="140"/>
        <end position="206"/>
    </location>
</feature>
<dbReference type="Gene3D" id="1.10.30.10">
    <property type="entry name" value="High mobility group box domain"/>
    <property type="match status" value="1"/>
</dbReference>
<dbReference type="PANTHER" id="PTHR46040:SF3">
    <property type="entry name" value="HIGH MOBILITY GROUP PROTEIN 2"/>
    <property type="match status" value="1"/>
</dbReference>
<dbReference type="OrthoDB" id="1919336at2759"/>
<dbReference type="InterPro" id="IPR009071">
    <property type="entry name" value="HMG_box_dom"/>
</dbReference>
<name>A0A9P4SFY9_9PEZI</name>
<dbReference type="GO" id="GO:0003677">
    <property type="term" value="F:DNA binding"/>
    <property type="evidence" value="ECO:0007669"/>
    <property type="project" value="UniProtKB-UniRule"/>
</dbReference>
<keyword evidence="8" id="KW-1185">Reference proteome</keyword>
<keyword evidence="5" id="KW-1133">Transmembrane helix</keyword>
<dbReference type="Proteomes" id="UP000799429">
    <property type="component" value="Unassembled WGS sequence"/>
</dbReference>
<dbReference type="AlphaFoldDB" id="A0A9P4SFY9"/>
<dbReference type="SMART" id="SM00454">
    <property type="entry name" value="SAM"/>
    <property type="match status" value="1"/>
</dbReference>
<evidence type="ECO:0000313" key="8">
    <source>
        <dbReference type="Proteomes" id="UP000799429"/>
    </source>
</evidence>
<keyword evidence="2 3" id="KW-0539">Nucleus</keyword>
<dbReference type="Pfam" id="PF00536">
    <property type="entry name" value="SAM_1"/>
    <property type="match status" value="1"/>
</dbReference>
<dbReference type="InterPro" id="IPR001660">
    <property type="entry name" value="SAM"/>
</dbReference>
<evidence type="ECO:0000256" key="4">
    <source>
        <dbReference type="SAM" id="MobiDB-lite"/>
    </source>
</evidence>
<feature type="transmembrane region" description="Helical" evidence="5">
    <location>
        <begin position="639"/>
        <end position="657"/>
    </location>
</feature>
<dbReference type="Gene3D" id="1.10.150.50">
    <property type="entry name" value="Transcription Factor, Ets-1"/>
    <property type="match status" value="1"/>
</dbReference>
<dbReference type="InterPro" id="IPR036910">
    <property type="entry name" value="HMG_box_dom_sf"/>
</dbReference>
<reference evidence="7" key="1">
    <citation type="journal article" date="2020" name="Stud. Mycol.">
        <title>101 Dothideomycetes genomes: a test case for predicting lifestyles and emergence of pathogens.</title>
        <authorList>
            <person name="Haridas S."/>
            <person name="Albert R."/>
            <person name="Binder M."/>
            <person name="Bloem J."/>
            <person name="Labutti K."/>
            <person name="Salamov A."/>
            <person name="Andreopoulos B."/>
            <person name="Baker S."/>
            <person name="Barry K."/>
            <person name="Bills G."/>
            <person name="Bluhm B."/>
            <person name="Cannon C."/>
            <person name="Castanera R."/>
            <person name="Culley D."/>
            <person name="Daum C."/>
            <person name="Ezra D."/>
            <person name="Gonzalez J."/>
            <person name="Henrissat B."/>
            <person name="Kuo A."/>
            <person name="Liang C."/>
            <person name="Lipzen A."/>
            <person name="Lutzoni F."/>
            <person name="Magnuson J."/>
            <person name="Mondo S."/>
            <person name="Nolan M."/>
            <person name="Ohm R."/>
            <person name="Pangilinan J."/>
            <person name="Park H.-J."/>
            <person name="Ramirez L."/>
            <person name="Alfaro M."/>
            <person name="Sun H."/>
            <person name="Tritt A."/>
            <person name="Yoshinaga Y."/>
            <person name="Zwiers L.-H."/>
            <person name="Turgeon B."/>
            <person name="Goodwin S."/>
            <person name="Spatafora J."/>
            <person name="Crous P."/>
            <person name="Grigoriev I."/>
        </authorList>
    </citation>
    <scope>NUCLEOTIDE SEQUENCE</scope>
    <source>
        <strain evidence="7">CBS 101060</strain>
    </source>
</reference>
<keyword evidence="1 3" id="KW-0238">DNA-binding</keyword>
<comment type="caution">
    <text evidence="7">The sequence shown here is derived from an EMBL/GenBank/DDBJ whole genome shotgun (WGS) entry which is preliminary data.</text>
</comment>
<evidence type="ECO:0000256" key="1">
    <source>
        <dbReference type="ARBA" id="ARBA00023125"/>
    </source>
</evidence>
<accession>A0A9P4SFY9</accession>
<feature type="compositionally biased region" description="Polar residues" evidence="4">
    <location>
        <begin position="105"/>
        <end position="123"/>
    </location>
</feature>
<evidence type="ECO:0000313" key="7">
    <source>
        <dbReference type="EMBL" id="KAF2841802.1"/>
    </source>
</evidence>
<evidence type="ECO:0000256" key="2">
    <source>
        <dbReference type="ARBA" id="ARBA00023242"/>
    </source>
</evidence>
<dbReference type="InterPro" id="IPR051965">
    <property type="entry name" value="ChromReg_NeuronalGeneExpr"/>
</dbReference>
<dbReference type="InterPro" id="IPR013761">
    <property type="entry name" value="SAM/pointed_sf"/>
</dbReference>
<proteinExistence type="predicted"/>
<organism evidence="7 8">
    <name type="scientific">Patellaria atrata CBS 101060</name>
    <dbReference type="NCBI Taxonomy" id="1346257"/>
    <lineage>
        <taxon>Eukaryota</taxon>
        <taxon>Fungi</taxon>
        <taxon>Dikarya</taxon>
        <taxon>Ascomycota</taxon>
        <taxon>Pezizomycotina</taxon>
        <taxon>Dothideomycetes</taxon>
        <taxon>Dothideomycetes incertae sedis</taxon>
        <taxon>Patellariales</taxon>
        <taxon>Patellariaceae</taxon>
        <taxon>Patellaria</taxon>
    </lineage>
</organism>
<feature type="DNA-binding region" description="HMG box" evidence="3">
    <location>
        <begin position="140"/>
        <end position="206"/>
    </location>
</feature>
<dbReference type="CDD" id="cd09487">
    <property type="entry name" value="SAM_superfamily"/>
    <property type="match status" value="1"/>
</dbReference>
<dbReference type="GO" id="GO:0010468">
    <property type="term" value="P:regulation of gene expression"/>
    <property type="evidence" value="ECO:0007669"/>
    <property type="project" value="TreeGrafter"/>
</dbReference>
<protein>
    <recommendedName>
        <fullName evidence="6">HMG box domain-containing protein</fullName>
    </recommendedName>
</protein>
<evidence type="ECO:0000256" key="3">
    <source>
        <dbReference type="PROSITE-ProRule" id="PRU00267"/>
    </source>
</evidence>
<dbReference type="SUPFAM" id="SSF47769">
    <property type="entry name" value="SAM/Pointed domain"/>
    <property type="match status" value="1"/>
</dbReference>